<evidence type="ECO:0000313" key="1">
    <source>
        <dbReference type="EMBL" id="KAJ7213108.1"/>
    </source>
</evidence>
<comment type="caution">
    <text evidence="1">The sequence shown here is derived from an EMBL/GenBank/DDBJ whole genome shotgun (WGS) entry which is preliminary data.</text>
</comment>
<dbReference type="SUPFAM" id="SSF54909">
    <property type="entry name" value="Dimeric alpha+beta barrel"/>
    <property type="match status" value="1"/>
</dbReference>
<sequence length="103" mass="11708">MSSLPPVPHYAVIFTSKRRSRPGDGYPEMAEKMEALVSAQPGLLGVDFASTVLVSEITISYWTDESCIKAWKRNLDHLVAQKKGKEEWFLSYEVRVSKVERAY</sequence>
<accession>A0AAD6VL14</accession>
<dbReference type="InterPro" id="IPR052936">
    <property type="entry name" value="Jasmonate_Hydroxylase-like"/>
</dbReference>
<evidence type="ECO:0008006" key="3">
    <source>
        <dbReference type="Google" id="ProtNLM"/>
    </source>
</evidence>
<name>A0AAD6VL14_9AGAR</name>
<organism evidence="1 2">
    <name type="scientific">Mycena pura</name>
    <dbReference type="NCBI Taxonomy" id="153505"/>
    <lineage>
        <taxon>Eukaryota</taxon>
        <taxon>Fungi</taxon>
        <taxon>Dikarya</taxon>
        <taxon>Basidiomycota</taxon>
        <taxon>Agaricomycotina</taxon>
        <taxon>Agaricomycetes</taxon>
        <taxon>Agaricomycetidae</taxon>
        <taxon>Agaricales</taxon>
        <taxon>Marasmiineae</taxon>
        <taxon>Mycenaceae</taxon>
        <taxon>Mycena</taxon>
    </lineage>
</organism>
<dbReference type="InterPro" id="IPR011008">
    <property type="entry name" value="Dimeric_a/b-barrel"/>
</dbReference>
<dbReference type="EMBL" id="JARJCW010000022">
    <property type="protein sequence ID" value="KAJ7213108.1"/>
    <property type="molecule type" value="Genomic_DNA"/>
</dbReference>
<dbReference type="AlphaFoldDB" id="A0AAD6VL14"/>
<gene>
    <name evidence="1" type="ORF">GGX14DRAFT_620237</name>
</gene>
<dbReference type="Proteomes" id="UP001219525">
    <property type="component" value="Unassembled WGS sequence"/>
</dbReference>
<proteinExistence type="predicted"/>
<dbReference type="PANTHER" id="PTHR37811">
    <property type="entry name" value="BLL5343 PROTEIN"/>
    <property type="match status" value="1"/>
</dbReference>
<dbReference type="Gene3D" id="3.30.70.100">
    <property type="match status" value="1"/>
</dbReference>
<protein>
    <recommendedName>
        <fullName evidence="3">ABM domain-containing protein</fullName>
    </recommendedName>
</protein>
<dbReference type="PANTHER" id="PTHR37811:SF2">
    <property type="entry name" value="ABM DOMAIN-CONTAINING PROTEIN"/>
    <property type="match status" value="1"/>
</dbReference>
<reference evidence="1" key="1">
    <citation type="submission" date="2023-03" db="EMBL/GenBank/DDBJ databases">
        <title>Massive genome expansion in bonnet fungi (Mycena s.s.) driven by repeated elements and novel gene families across ecological guilds.</title>
        <authorList>
            <consortium name="Lawrence Berkeley National Laboratory"/>
            <person name="Harder C.B."/>
            <person name="Miyauchi S."/>
            <person name="Viragh M."/>
            <person name="Kuo A."/>
            <person name="Thoen E."/>
            <person name="Andreopoulos B."/>
            <person name="Lu D."/>
            <person name="Skrede I."/>
            <person name="Drula E."/>
            <person name="Henrissat B."/>
            <person name="Morin E."/>
            <person name="Kohler A."/>
            <person name="Barry K."/>
            <person name="LaButti K."/>
            <person name="Morin E."/>
            <person name="Salamov A."/>
            <person name="Lipzen A."/>
            <person name="Mereny Z."/>
            <person name="Hegedus B."/>
            <person name="Baldrian P."/>
            <person name="Stursova M."/>
            <person name="Weitz H."/>
            <person name="Taylor A."/>
            <person name="Grigoriev I.V."/>
            <person name="Nagy L.G."/>
            <person name="Martin F."/>
            <person name="Kauserud H."/>
        </authorList>
    </citation>
    <scope>NUCLEOTIDE SEQUENCE</scope>
    <source>
        <strain evidence="1">9144</strain>
    </source>
</reference>
<feature type="non-terminal residue" evidence="1">
    <location>
        <position position="103"/>
    </location>
</feature>
<keyword evidence="2" id="KW-1185">Reference proteome</keyword>
<evidence type="ECO:0000313" key="2">
    <source>
        <dbReference type="Proteomes" id="UP001219525"/>
    </source>
</evidence>